<dbReference type="Gene3D" id="3.40.190.290">
    <property type="match status" value="1"/>
</dbReference>
<dbReference type="EMBL" id="JACYFC010000001">
    <property type="protein sequence ID" value="MBD5770325.1"/>
    <property type="molecule type" value="Genomic_DNA"/>
</dbReference>
<comment type="similarity">
    <text evidence="1">Belongs to the LysR transcriptional regulatory family.</text>
</comment>
<dbReference type="SUPFAM" id="SSF53850">
    <property type="entry name" value="Periplasmic binding protein-like II"/>
    <property type="match status" value="1"/>
</dbReference>
<accession>A0ABR8NW85</accession>
<dbReference type="SUPFAM" id="SSF46785">
    <property type="entry name" value="Winged helix' DNA-binding domain"/>
    <property type="match status" value="1"/>
</dbReference>
<evidence type="ECO:0000313" key="6">
    <source>
        <dbReference type="EMBL" id="MBD5770325.1"/>
    </source>
</evidence>
<dbReference type="Pfam" id="PF00126">
    <property type="entry name" value="HTH_1"/>
    <property type="match status" value="1"/>
</dbReference>
<proteinExistence type="inferred from homology"/>
<comment type="caution">
    <text evidence="6">The sequence shown here is derived from an EMBL/GenBank/DDBJ whole genome shotgun (WGS) entry which is preliminary data.</text>
</comment>
<evidence type="ECO:0000256" key="1">
    <source>
        <dbReference type="ARBA" id="ARBA00009437"/>
    </source>
</evidence>
<dbReference type="InterPro" id="IPR036388">
    <property type="entry name" value="WH-like_DNA-bd_sf"/>
</dbReference>
<dbReference type="InterPro" id="IPR058163">
    <property type="entry name" value="LysR-type_TF_proteobact-type"/>
</dbReference>
<evidence type="ECO:0000256" key="4">
    <source>
        <dbReference type="ARBA" id="ARBA00023163"/>
    </source>
</evidence>
<dbReference type="InterPro" id="IPR000847">
    <property type="entry name" value="LysR_HTH_N"/>
</dbReference>
<dbReference type="Pfam" id="PF03466">
    <property type="entry name" value="LysR_substrate"/>
    <property type="match status" value="1"/>
</dbReference>
<evidence type="ECO:0000259" key="5">
    <source>
        <dbReference type="PROSITE" id="PS50931"/>
    </source>
</evidence>
<keyword evidence="3" id="KW-0238">DNA-binding</keyword>
<evidence type="ECO:0000256" key="2">
    <source>
        <dbReference type="ARBA" id="ARBA00023015"/>
    </source>
</evidence>
<evidence type="ECO:0000313" key="7">
    <source>
        <dbReference type="Proteomes" id="UP000604161"/>
    </source>
</evidence>
<organism evidence="6 7">
    <name type="scientific">Marinomonas colpomeniae</name>
    <dbReference type="NCBI Taxonomy" id="2774408"/>
    <lineage>
        <taxon>Bacteria</taxon>
        <taxon>Pseudomonadati</taxon>
        <taxon>Pseudomonadota</taxon>
        <taxon>Gammaproteobacteria</taxon>
        <taxon>Oceanospirillales</taxon>
        <taxon>Oceanospirillaceae</taxon>
        <taxon>Marinomonas</taxon>
    </lineage>
</organism>
<dbReference type="RefSeq" id="WP_191593677.1">
    <property type="nucleotide sequence ID" value="NZ_JACYFC010000001.1"/>
</dbReference>
<dbReference type="InterPro" id="IPR005119">
    <property type="entry name" value="LysR_subst-bd"/>
</dbReference>
<reference evidence="6 7" key="1">
    <citation type="submission" date="2020-09" db="EMBL/GenBank/DDBJ databases">
        <title>Marinomonas sp. nov., isolated from the cysticercosis algae of Qingdao, China.</title>
        <authorList>
            <person name="Sun X."/>
        </authorList>
    </citation>
    <scope>NUCLEOTIDE SEQUENCE [LARGE SCALE GENOMIC DNA]</scope>
    <source>
        <strain evidence="6 7">SM2066</strain>
    </source>
</reference>
<evidence type="ECO:0000256" key="3">
    <source>
        <dbReference type="ARBA" id="ARBA00023125"/>
    </source>
</evidence>
<dbReference type="PROSITE" id="PS50931">
    <property type="entry name" value="HTH_LYSR"/>
    <property type="match status" value="1"/>
</dbReference>
<keyword evidence="2" id="KW-0805">Transcription regulation</keyword>
<protein>
    <submittedName>
        <fullName evidence="6">LysR family transcriptional regulator</fullName>
    </submittedName>
</protein>
<dbReference type="Proteomes" id="UP000604161">
    <property type="component" value="Unassembled WGS sequence"/>
</dbReference>
<gene>
    <name evidence="6" type="ORF">IF202_04610</name>
</gene>
<sequence>MLDDFLLFVEVARRGSYAKTAHDLKVTAPTLSKRIRLLEERLGDSLFIRSARGVRLTSFGKGLFDQFGETTLDLHSAVSQSIEKEVISFVLHCPQNLMTGLLYPAIEKFVLEKNNVNIVIEPANSNVLLSQTSFDLAIRIGQQKDSGFYQKRIADVAVCLVSRRGCINKNRLIIPYSDSQLQGMAFNQIEKQYTQESVVNDITLVRKLVASGAGVGLLPMTEISELHESLPGQIQYESDLIFTRPAYALWANKSKPTQLASFLINSIEECVQNTPALQGEVINLS</sequence>
<keyword evidence="4" id="KW-0804">Transcription</keyword>
<dbReference type="PANTHER" id="PTHR30537">
    <property type="entry name" value="HTH-TYPE TRANSCRIPTIONAL REGULATOR"/>
    <property type="match status" value="1"/>
</dbReference>
<dbReference type="Gene3D" id="1.10.10.10">
    <property type="entry name" value="Winged helix-like DNA-binding domain superfamily/Winged helix DNA-binding domain"/>
    <property type="match status" value="1"/>
</dbReference>
<feature type="domain" description="HTH lysR-type" evidence="5">
    <location>
        <begin position="1"/>
        <end position="57"/>
    </location>
</feature>
<keyword evidence="7" id="KW-1185">Reference proteome</keyword>
<name>A0ABR8NW85_9GAMM</name>
<dbReference type="PANTHER" id="PTHR30537:SF5">
    <property type="entry name" value="HTH-TYPE TRANSCRIPTIONAL ACTIVATOR TTDR-RELATED"/>
    <property type="match status" value="1"/>
</dbReference>
<dbReference type="InterPro" id="IPR036390">
    <property type="entry name" value="WH_DNA-bd_sf"/>
</dbReference>